<evidence type="ECO:0000313" key="1">
    <source>
        <dbReference type="Proteomes" id="UP000504637"/>
    </source>
</evidence>
<accession>A0A6J3LS05</accession>
<dbReference type="Proteomes" id="UP000504637">
    <property type="component" value="Unplaced"/>
</dbReference>
<name>A0A6J3LS05_9PEZI</name>
<protein>
    <submittedName>
        <fullName evidence="2">Uncharacterized protein</fullName>
    </submittedName>
</protein>
<organism evidence="2">
    <name type="scientific">Dissoconium aciculare CBS 342.82</name>
    <dbReference type="NCBI Taxonomy" id="1314786"/>
    <lineage>
        <taxon>Eukaryota</taxon>
        <taxon>Fungi</taxon>
        <taxon>Dikarya</taxon>
        <taxon>Ascomycota</taxon>
        <taxon>Pezizomycotina</taxon>
        <taxon>Dothideomycetes</taxon>
        <taxon>Dothideomycetidae</taxon>
        <taxon>Mycosphaerellales</taxon>
        <taxon>Dissoconiaceae</taxon>
        <taxon>Dissoconium</taxon>
    </lineage>
</organism>
<keyword evidence="1" id="KW-1185">Reference proteome</keyword>
<proteinExistence type="predicted"/>
<evidence type="ECO:0000313" key="2">
    <source>
        <dbReference type="RefSeq" id="XP_033455616.1"/>
    </source>
</evidence>
<gene>
    <name evidence="2" type="ORF">K489DRAFT_374201</name>
</gene>
<reference evidence="2" key="3">
    <citation type="submission" date="2025-08" db="UniProtKB">
        <authorList>
            <consortium name="RefSeq"/>
        </authorList>
    </citation>
    <scope>IDENTIFICATION</scope>
    <source>
        <strain evidence="2">CBS 342.82</strain>
    </source>
</reference>
<reference evidence="2" key="1">
    <citation type="submission" date="2020-01" db="EMBL/GenBank/DDBJ databases">
        <authorList>
            <consortium name="DOE Joint Genome Institute"/>
            <person name="Haridas S."/>
            <person name="Albert R."/>
            <person name="Binder M."/>
            <person name="Bloem J."/>
            <person name="Labutti K."/>
            <person name="Salamov A."/>
            <person name="Andreopoulos B."/>
            <person name="Baker S.E."/>
            <person name="Barry K."/>
            <person name="Bills G."/>
            <person name="Bluhm B.H."/>
            <person name="Cannon C."/>
            <person name="Castanera R."/>
            <person name="Culley D.E."/>
            <person name="Daum C."/>
            <person name="Ezra D."/>
            <person name="Gonzalez J.B."/>
            <person name="Henrissat B."/>
            <person name="Kuo A."/>
            <person name="Liang C."/>
            <person name="Lipzen A."/>
            <person name="Lutzoni F."/>
            <person name="Magnuson J."/>
            <person name="Mondo S."/>
            <person name="Nolan M."/>
            <person name="Ohm R."/>
            <person name="Pangilinan J."/>
            <person name="Park H.-J."/>
            <person name="Ramirez L."/>
            <person name="Alfaro M."/>
            <person name="Sun H."/>
            <person name="Tritt A."/>
            <person name="Yoshinaga Y."/>
            <person name="Zwiers L.-H."/>
            <person name="Turgeon B.G."/>
            <person name="Goodwin S.B."/>
            <person name="Spatafora J.W."/>
            <person name="Crous P.W."/>
            <person name="Grigoriev I.V."/>
        </authorList>
    </citation>
    <scope>NUCLEOTIDE SEQUENCE</scope>
    <source>
        <strain evidence="2">CBS 342.82</strain>
    </source>
</reference>
<sequence>MNHLGTLHNLICSGELRAYLSWGYKSATDENNIFKCFFKADDEKPLAPRARRGYRRSPRSLTTLKALGYRLRRQTLRVAYGPADIEDSLSNTDIRVDKPDYRDAFYARYYFPARKWWSEGIHAVPTGLGWDHQHNISLNFCHNMLRLRSKNFVKTVEFVIGKVTVYRK</sequence>
<reference evidence="2" key="2">
    <citation type="submission" date="2020-04" db="EMBL/GenBank/DDBJ databases">
        <authorList>
            <consortium name="NCBI Genome Project"/>
        </authorList>
    </citation>
    <scope>NUCLEOTIDE SEQUENCE</scope>
    <source>
        <strain evidence="2">CBS 342.82</strain>
    </source>
</reference>
<dbReference type="RefSeq" id="XP_033455616.1">
    <property type="nucleotide sequence ID" value="XM_033603503.1"/>
</dbReference>
<dbReference type="GeneID" id="54361303"/>
<dbReference type="AlphaFoldDB" id="A0A6J3LS05"/>